<accession>A0A2T0VNI4</accession>
<protein>
    <submittedName>
        <fullName evidence="1">Lrp/AsnC family leucine-responsive transcriptional regulator</fullName>
    </submittedName>
</protein>
<dbReference type="SUPFAM" id="SSF54909">
    <property type="entry name" value="Dimeric alpha+beta barrel"/>
    <property type="match status" value="1"/>
</dbReference>
<dbReference type="InterPro" id="IPR011008">
    <property type="entry name" value="Dimeric_a/b-barrel"/>
</dbReference>
<dbReference type="Proteomes" id="UP000239896">
    <property type="component" value="Unassembled WGS sequence"/>
</dbReference>
<name>A0A2T0VNI4_9GAMM</name>
<sequence>MADLAAYERFLTGTLLRLPGVSDIRSNFAIQPVKEHGPLPLTRLEDEGRGA</sequence>
<keyword evidence="2" id="KW-1185">Reference proteome</keyword>
<dbReference type="EMBL" id="PVTM01000006">
    <property type="protein sequence ID" value="PRY71797.1"/>
    <property type="molecule type" value="Genomic_DNA"/>
</dbReference>
<gene>
    <name evidence="1" type="ORF">BCL64_106176</name>
</gene>
<organism evidence="1 2">
    <name type="scientific">Halomonas ventosae</name>
    <dbReference type="NCBI Taxonomy" id="229007"/>
    <lineage>
        <taxon>Bacteria</taxon>
        <taxon>Pseudomonadati</taxon>
        <taxon>Pseudomonadota</taxon>
        <taxon>Gammaproteobacteria</taxon>
        <taxon>Oceanospirillales</taxon>
        <taxon>Halomonadaceae</taxon>
        <taxon>Halomonas</taxon>
    </lineage>
</organism>
<evidence type="ECO:0000313" key="2">
    <source>
        <dbReference type="Proteomes" id="UP000239896"/>
    </source>
</evidence>
<reference evidence="1 2" key="1">
    <citation type="submission" date="2018-03" db="EMBL/GenBank/DDBJ databases">
        <title>Comparative analysis of microorganisms from saline springs in Andes Mountain Range, Colombia.</title>
        <authorList>
            <person name="Rubin E."/>
        </authorList>
    </citation>
    <scope>NUCLEOTIDE SEQUENCE [LARGE SCALE GENOMIC DNA]</scope>
    <source>
        <strain evidence="1 2">USBA 854</strain>
    </source>
</reference>
<dbReference type="AlphaFoldDB" id="A0A2T0VNI4"/>
<proteinExistence type="predicted"/>
<evidence type="ECO:0000313" key="1">
    <source>
        <dbReference type="EMBL" id="PRY71797.1"/>
    </source>
</evidence>
<comment type="caution">
    <text evidence="1">The sequence shown here is derived from an EMBL/GenBank/DDBJ whole genome shotgun (WGS) entry which is preliminary data.</text>
</comment>